<comment type="caution">
    <text evidence="3">The sequence shown here is derived from an EMBL/GenBank/DDBJ whole genome shotgun (WGS) entry which is preliminary data.</text>
</comment>
<feature type="compositionally biased region" description="Polar residues" evidence="1">
    <location>
        <begin position="602"/>
        <end position="620"/>
    </location>
</feature>
<dbReference type="EC" id="6.6.1.2" evidence="3"/>
<evidence type="ECO:0000313" key="4">
    <source>
        <dbReference type="Proteomes" id="UP001235303"/>
    </source>
</evidence>
<dbReference type="InterPro" id="IPR003672">
    <property type="entry name" value="CobN/Mg_chltase"/>
</dbReference>
<reference evidence="3 4" key="1">
    <citation type="submission" date="2023-01" db="EMBL/GenBank/DDBJ databases">
        <title>Novel diversity within Roseofilum (Cyanobacteria; Desertifilaceae) from marine benthic mats with descriptions of four novel species.</title>
        <authorList>
            <person name="Wang Y."/>
            <person name="Berthold D.E."/>
            <person name="Hu J."/>
            <person name="Lefler F.W."/>
            <person name="Laughinghouse H.D. IV."/>
        </authorList>
    </citation>
    <scope>NUCLEOTIDE SEQUENCE [LARGE SCALE GENOMIC DNA]</scope>
    <source>
        <strain evidence="3 4">BLCC-M154</strain>
    </source>
</reference>
<dbReference type="PANTHER" id="PTHR44119:SF4">
    <property type="entry name" value="AEROBIC COBALTOCHELATASE SUBUNIT COBN"/>
    <property type="match status" value="1"/>
</dbReference>
<protein>
    <submittedName>
        <fullName evidence="3">Cobaltochelatase subunit CobN</fullName>
        <ecNumber evidence="3">6.6.1.2</ecNumber>
    </submittedName>
</protein>
<accession>A0ABT7AXL5</accession>
<dbReference type="InterPro" id="IPR011953">
    <property type="entry name" value="Cobalto_CobN"/>
</dbReference>
<feature type="region of interest" description="Disordered" evidence="1">
    <location>
        <begin position="602"/>
        <end position="634"/>
    </location>
</feature>
<name>A0ABT7AXL5_9CYAN</name>
<dbReference type="GO" id="GO:0051116">
    <property type="term" value="F:cobaltochelatase activity"/>
    <property type="evidence" value="ECO:0007669"/>
    <property type="project" value="UniProtKB-EC"/>
</dbReference>
<dbReference type="PANTHER" id="PTHR44119">
    <property type="entry name" value="MAGNESIUM-CHELATASE SUBUNIT CHLH, CHLOROPLASTIC"/>
    <property type="match status" value="1"/>
</dbReference>
<keyword evidence="4" id="KW-1185">Reference proteome</keyword>
<organism evidence="3 4">
    <name type="scientific">Roseofilum acuticapitatum BLCC-M154</name>
    <dbReference type="NCBI Taxonomy" id="3022444"/>
    <lineage>
        <taxon>Bacteria</taxon>
        <taxon>Bacillati</taxon>
        <taxon>Cyanobacteriota</taxon>
        <taxon>Cyanophyceae</taxon>
        <taxon>Desertifilales</taxon>
        <taxon>Desertifilaceae</taxon>
        <taxon>Roseofilum</taxon>
        <taxon>Roseofilum acuticapitatum</taxon>
    </lineage>
</organism>
<feature type="region of interest" description="Disordered" evidence="1">
    <location>
        <begin position="957"/>
        <end position="999"/>
    </location>
</feature>
<evidence type="ECO:0000313" key="3">
    <source>
        <dbReference type="EMBL" id="MDJ1171169.1"/>
    </source>
</evidence>
<dbReference type="CDD" id="cd10150">
    <property type="entry name" value="CobN_like"/>
    <property type="match status" value="1"/>
</dbReference>
<evidence type="ECO:0000256" key="1">
    <source>
        <dbReference type="SAM" id="MobiDB-lite"/>
    </source>
</evidence>
<feature type="domain" description="CobN/magnesium chelatase" evidence="2">
    <location>
        <begin position="140"/>
        <end position="569"/>
    </location>
</feature>
<gene>
    <name evidence="3" type="primary">cobN</name>
    <name evidence="3" type="ORF">PMG71_17205</name>
</gene>
<dbReference type="Proteomes" id="UP001235303">
    <property type="component" value="Unassembled WGS sequence"/>
</dbReference>
<dbReference type="NCBIfam" id="TIGR02257">
    <property type="entry name" value="cobalto_cobN"/>
    <property type="match status" value="1"/>
</dbReference>
<feature type="domain" description="CobN/magnesium chelatase" evidence="2">
    <location>
        <begin position="641"/>
        <end position="1434"/>
    </location>
</feature>
<keyword evidence="3" id="KW-0436">Ligase</keyword>
<dbReference type="Pfam" id="PF02514">
    <property type="entry name" value="CobN-Mg_chel"/>
    <property type="match status" value="2"/>
</dbReference>
<sequence>MHRIAATPGGWNPQDEGVVILEQTPAPIVILTAADTDIQTLAATLPHLPPQFPDIRVANLLHLVQQLSIDDYTERVLQHAQVIVVRLLGGRAYWSYGLEVVKELAENQGIALVVMPGDDAPDMELMSHSTVSLQQVNQLWRYWSEGGVENIRNGLLFLAGSVGVGSATGHQTQTISPSHQDTALSTVMSQKDPPKSPLKRGTVPAPLFKGGWGDQKTGYSSENGSIGEPAPTIGWEGDKFPEPKPIPKVGVLPQNQDLGQNWPKVGILFYRAHYCAGNTAPIEALCQALVQRQLTPVPVFVSSLRDNAPHRWRDRHCQEEILQLFQPPDNPPIQVLLNTTSFAIQSLQTKESTPLFFSMLDVPTLQVILSSSTVEQWQQGNRGLLPRDVAMNIALPEVDGRIITRAISFKATQTYNERLETDVVQYEPVADRVNFVADLAANWVKLRQKPAPERKIAVILANYPTRDGRLANGVGLDTPASCVEILAALQQAGYQLEDIPETGDDLITRLTAGVTNDWEGNEIRLNRGGMGEWGDGEMGLSLSQDDYERMFEQLPVEVQQGINNRWGGIGDGGVGAGSPISGWQDDRTREPALPERWVTQPMTSSSYPDVRAGSQTSGWEDQNLGEPAPTGGENVGEPAPTGFAIAGLNLGNVFVGIQPSRGYDLDPSLNYHAPDLEPTPHYLAFYQWIKDIFQADAVIHVGKHGNLEWLPGKSLALSECCYPEVALGTMPHLYPFIVNDPGEGSQAKRRSQAVILDHLTPPLTRAELYGPLQQLENLVDEYYEADSLDPSRLPAIQSRITALIRQEHLDQDLGLTPEDLTGITCQLSTRIDGYLCELKEAQIRDGLHIFGQCPQGRQLRDLIIAISRSRPQGITRALAEDLGLDFDPLTTDPTTQLAPPVVIENKTYHQVGDVVEQLETLAANYVDQLLVGAGFASRHETPTILSSHPDTALRNVVTSQTDPPKSPLKRGTFTTPLKKGGWGDRDVPHSSENCCIGEPAPTTEKELTWIAETLYPQLQATQQEITNLLRGLDGRYIASGPSGAPTRGRAEVLPTGRNFYSVDIRAIPTETAWGMARKAAEALIERYTQENGEYPKTLGLSMWGTSAMRTGGEDLAEALWLLGVQPVWDGPSRRVVDFEVVPVSVLGRPRVDVTLRISGFFRDGFPNLIDLFNQVVEKVAALDEPEEENPLAGTVRRETEKWRELGLSEEQAKGRSLYRMFGSKPGAYGAGLQGLIESQNWRSDEDLARAYLNWSSYAYTGQGDGQSAPEVFAQRLQDLQVVLHNQDNREHDLLDSDDYYQFQGGLTAAVRSLKGENPTVYFGDHAVMNHPRIRTLQEEINRVYRSRVINPKWIAGVMRHGYKGAFEMAATVDYLFAYDATTHCVADHIYEGVSDAYLLDPKVQEFVEKHNPWALRDMAERLLEAHQRGLWTSASLERVDQLRAIVHQAEANIE</sequence>
<proteinExistence type="predicted"/>
<evidence type="ECO:0000259" key="2">
    <source>
        <dbReference type="Pfam" id="PF02514"/>
    </source>
</evidence>
<dbReference type="EMBL" id="JAQOSP010000107">
    <property type="protein sequence ID" value="MDJ1171169.1"/>
    <property type="molecule type" value="Genomic_DNA"/>
</dbReference>
<feature type="region of interest" description="Disordered" evidence="1">
    <location>
        <begin position="187"/>
        <end position="214"/>
    </location>
</feature>
<dbReference type="RefSeq" id="WP_283754924.1">
    <property type="nucleotide sequence ID" value="NZ_JAQOSP010000107.1"/>
</dbReference>